<dbReference type="InterPro" id="IPR011990">
    <property type="entry name" value="TPR-like_helical_dom_sf"/>
</dbReference>
<dbReference type="VEuPathDB" id="AmoebaDB:FDP41_003785"/>
<keyword evidence="3" id="KW-0547">Nucleotide-binding</keyword>
<dbReference type="Pfam" id="PF00503">
    <property type="entry name" value="G-alpha"/>
    <property type="match status" value="2"/>
</dbReference>
<dbReference type="Gene3D" id="1.25.40.10">
    <property type="entry name" value="Tetratricopeptide repeat domain"/>
    <property type="match status" value="1"/>
</dbReference>
<feature type="repeat" description="TPR" evidence="6">
    <location>
        <begin position="539"/>
        <end position="572"/>
    </location>
</feature>
<feature type="compositionally biased region" description="Low complexity" evidence="7">
    <location>
        <begin position="930"/>
        <end position="941"/>
    </location>
</feature>
<feature type="region of interest" description="Disordered" evidence="7">
    <location>
        <begin position="917"/>
        <end position="945"/>
    </location>
</feature>
<dbReference type="GO" id="GO:0031683">
    <property type="term" value="F:G-protein beta/gamma-subunit complex binding"/>
    <property type="evidence" value="ECO:0007669"/>
    <property type="project" value="InterPro"/>
</dbReference>
<dbReference type="InterPro" id="IPR011025">
    <property type="entry name" value="GproteinA_insert"/>
</dbReference>
<evidence type="ECO:0000313" key="8">
    <source>
        <dbReference type="EMBL" id="KAF0977132.1"/>
    </source>
</evidence>
<reference evidence="8 9" key="1">
    <citation type="journal article" date="2019" name="Sci. Rep.">
        <title>Nanopore sequencing improves the draft genome of the human pathogenic amoeba Naegleria fowleri.</title>
        <authorList>
            <person name="Liechti N."/>
            <person name="Schurch N."/>
            <person name="Bruggmann R."/>
            <person name="Wittwer M."/>
        </authorList>
    </citation>
    <scope>NUCLEOTIDE SEQUENCE [LARGE SCALE GENOMIC DNA]</scope>
    <source>
        <strain evidence="8 9">ATCC 30894</strain>
    </source>
</reference>
<dbReference type="VEuPathDB" id="AmoebaDB:NfTy_064420"/>
<dbReference type="SUPFAM" id="SSF47895">
    <property type="entry name" value="Transducin (alpha subunit), insertion domain"/>
    <property type="match status" value="1"/>
</dbReference>
<dbReference type="PROSITE" id="PS50293">
    <property type="entry name" value="TPR_REGION"/>
    <property type="match status" value="1"/>
</dbReference>
<evidence type="ECO:0000256" key="2">
    <source>
        <dbReference type="ARBA" id="ARBA00022737"/>
    </source>
</evidence>
<gene>
    <name evidence="8" type="ORF">FDP41_003785</name>
</gene>
<dbReference type="Pfam" id="PF13181">
    <property type="entry name" value="TPR_8"/>
    <property type="match status" value="1"/>
</dbReference>
<dbReference type="OrthoDB" id="10251809at2759"/>
<keyword evidence="5" id="KW-0807">Transducer</keyword>
<dbReference type="RefSeq" id="XP_044561845.1">
    <property type="nucleotide sequence ID" value="XM_044707127.1"/>
</dbReference>
<organism evidence="8 9">
    <name type="scientific">Naegleria fowleri</name>
    <name type="common">Brain eating amoeba</name>
    <dbReference type="NCBI Taxonomy" id="5763"/>
    <lineage>
        <taxon>Eukaryota</taxon>
        <taxon>Discoba</taxon>
        <taxon>Heterolobosea</taxon>
        <taxon>Tetramitia</taxon>
        <taxon>Eutetramitia</taxon>
        <taxon>Vahlkampfiidae</taxon>
        <taxon>Naegleria</taxon>
    </lineage>
</organism>
<evidence type="ECO:0000256" key="1">
    <source>
        <dbReference type="ARBA" id="ARBA00022441"/>
    </source>
</evidence>
<dbReference type="GO" id="GO:0003924">
    <property type="term" value="F:GTPase activity"/>
    <property type="evidence" value="ECO:0007669"/>
    <property type="project" value="InterPro"/>
</dbReference>
<dbReference type="EMBL" id="VFQX01000035">
    <property type="protein sequence ID" value="KAF0977132.1"/>
    <property type="molecule type" value="Genomic_DNA"/>
</dbReference>
<dbReference type="PANTHER" id="PTHR46093">
    <property type="entry name" value="ACYL-COA-BINDING DOMAIN-CONTAINING PROTEIN 5"/>
    <property type="match status" value="1"/>
</dbReference>
<dbReference type="VEuPathDB" id="AmoebaDB:NF0079200"/>
<keyword evidence="2" id="KW-0677">Repeat</keyword>
<evidence type="ECO:0000256" key="4">
    <source>
        <dbReference type="ARBA" id="ARBA00023134"/>
    </source>
</evidence>
<name>A0A6A5BQZ4_NAEFO</name>
<dbReference type="PANTHER" id="PTHR46093:SF18">
    <property type="entry name" value="FIBRONECTIN TYPE-III DOMAIN-CONTAINING PROTEIN"/>
    <property type="match status" value="1"/>
</dbReference>
<feature type="region of interest" description="Disordered" evidence="7">
    <location>
        <begin position="192"/>
        <end position="212"/>
    </location>
</feature>
<dbReference type="AlphaFoldDB" id="A0A6A5BQZ4"/>
<evidence type="ECO:0000313" key="9">
    <source>
        <dbReference type="Proteomes" id="UP000444721"/>
    </source>
</evidence>
<dbReference type="Gene3D" id="2.120.10.80">
    <property type="entry name" value="Kelch-type beta propeller"/>
    <property type="match status" value="3"/>
</dbReference>
<dbReference type="GO" id="GO:0005525">
    <property type="term" value="F:GTP binding"/>
    <property type="evidence" value="ECO:0007669"/>
    <property type="project" value="UniProtKB-KW"/>
</dbReference>
<keyword evidence="1" id="KW-0880">Kelch repeat</keyword>
<feature type="region of interest" description="Disordered" evidence="7">
    <location>
        <begin position="508"/>
        <end position="529"/>
    </location>
</feature>
<feature type="region of interest" description="Disordered" evidence="7">
    <location>
        <begin position="1"/>
        <end position="22"/>
    </location>
</feature>
<feature type="compositionally biased region" description="Polar residues" evidence="7">
    <location>
        <begin position="197"/>
        <end position="212"/>
    </location>
</feature>
<comment type="caution">
    <text evidence="8">The sequence shown here is derived from an EMBL/GenBank/DDBJ whole genome shotgun (WGS) entry which is preliminary data.</text>
</comment>
<evidence type="ECO:0000256" key="5">
    <source>
        <dbReference type="ARBA" id="ARBA00023224"/>
    </source>
</evidence>
<dbReference type="GeneID" id="68111003"/>
<protein>
    <submittedName>
        <fullName evidence="8">Uncharacterized protein</fullName>
    </submittedName>
</protein>
<evidence type="ECO:0000256" key="6">
    <source>
        <dbReference type="PROSITE-ProRule" id="PRU00339"/>
    </source>
</evidence>
<dbReference type="InterPro" id="IPR015915">
    <property type="entry name" value="Kelch-typ_b-propeller"/>
</dbReference>
<accession>A0A6A5BQZ4</accession>
<dbReference type="InterPro" id="IPR019734">
    <property type="entry name" value="TPR_rpt"/>
</dbReference>
<dbReference type="SUPFAM" id="SSF117281">
    <property type="entry name" value="Kelch motif"/>
    <property type="match status" value="1"/>
</dbReference>
<dbReference type="Gene3D" id="1.10.400.10">
    <property type="entry name" value="GI Alpha 1, domain 2-like"/>
    <property type="match status" value="1"/>
</dbReference>
<sequence>MFSHSVAGATLSSSPPPYEATSRVLPNEKAPVIDNADWIHAQPLIGSYGHRAKHTTVSFTNSRNEPCILIFGGQSDSSHSTSTSLSSNHSNMSFGHNSASGGDVFMYVIKRLQDNGEWHCFSPPVKNPANAPPRVRGHSAVYFEGRMIVFGGKNNFRYFDQLFSLNCNTWEWSHIISLQRFSVSSRLSNHQNKKNRSFSLHNTSNNNSQTVGRTIREQISFESMVKLPCKRSNHTAVVLPKYRKMIVYGGRSYGETLGDLWAFDLEEYQWDNIQIDHHKSLIPSERHSHSATTLNENPNVMIIYGGNNGSSQLNDLWMFDYSTTVFTPIVLWNSVLSNPSLSFKMTDPGATTAIQVANSILLGKKVSNSDAKNLMISTPRESHQLISLGQGYLMVHGGYSKKRFIKDFNIIDLQRMEYVDCTSIPRKKIPCSRKCHTLNNISNEYICMVGGVSRKRGKLDDFNLIDKEMLKSFILTDGDVSLVDELKTVLEKKYSIHLLESSLAESNSNRNSISTSHSEMNGSRRRQESTISISETLNKESLLEIGSILLTLREYHQAIPYFTQVLKIDPTNKTAFEKRGICYYMAEDVLASIQDFSECTSLESQILKVCAYLRIGKYREASNVMHMLKNNSGSQSVLVEVIKQLLDSYENSIESKNKSSTQRELRASRAYFATNIDDYIFEPQSGRYVDLESENKPNEEGHVNFSIAEPYSLLFIGQHECGMTSYLQQIRSMFRQSISIKEAKLFKPKIQNYTIGLYYQWMSFKKVLEAFDKDACPIQASQDLEKLSNQVFDTLENIKSHKDGLFIFPISKVQKLVMQLSSNREFQKICSNFASLYEVLKTKYYFSSLQEEIHTLFHNANVPYFFKETNRILSTDYLPTDMDIISFPIKYHFCPLNLIECEKKNWEELEASTNSPVVLSSEENHQEVLSTTTTTSSPSPTNNHELNDIAIITTTTTTTKDLISFDEVDQNVTQVTNGDFTNTISTNMIEQHDLVSNNTDSHGINMRGNVVQRDDFDHLHSISLQSRPNDAKTTNHSECVMISTFKASYSDDMFVGDISIYKDSMDSLDLDIEKSPLEFIFKRTPYTIFSTSCNVTEEKVMSAIRELSIDSIAVISSLHDIDRRVQAHHQIPILSFMNGQVMVDGKSASSIVNTLRMCEKLLNQEPFADTQIIFIFTHNDVFTRKIAQDPNLLKHIFPTYQPSNKKSPQRYIEEVFETFNDKFKKRRRFHFSFVNTLDKDDVKRSFKTIHEIVHSVELKRQLETYKML</sequence>
<evidence type="ECO:0000256" key="3">
    <source>
        <dbReference type="ARBA" id="ARBA00022741"/>
    </source>
</evidence>
<dbReference type="PROSITE" id="PS50005">
    <property type="entry name" value="TPR"/>
    <property type="match status" value="1"/>
</dbReference>
<dbReference type="GO" id="GO:0007186">
    <property type="term" value="P:G protein-coupled receptor signaling pathway"/>
    <property type="evidence" value="ECO:0007669"/>
    <property type="project" value="InterPro"/>
</dbReference>
<dbReference type="OMA" id="TWEWSHI"/>
<keyword evidence="9" id="KW-1185">Reference proteome</keyword>
<dbReference type="Proteomes" id="UP000444721">
    <property type="component" value="Unassembled WGS sequence"/>
</dbReference>
<keyword evidence="4" id="KW-0342">GTP-binding</keyword>
<dbReference type="Pfam" id="PF24681">
    <property type="entry name" value="Kelch_KLHDC2_KLHL20_DRC7"/>
    <property type="match status" value="1"/>
</dbReference>
<dbReference type="Gene3D" id="3.40.50.300">
    <property type="entry name" value="P-loop containing nucleotide triphosphate hydrolases"/>
    <property type="match status" value="2"/>
</dbReference>
<dbReference type="SUPFAM" id="SSF48452">
    <property type="entry name" value="TPR-like"/>
    <property type="match status" value="1"/>
</dbReference>
<proteinExistence type="predicted"/>
<dbReference type="InterPro" id="IPR001019">
    <property type="entry name" value="Gprotein_alpha_su"/>
</dbReference>
<evidence type="ECO:0000256" key="7">
    <source>
        <dbReference type="SAM" id="MobiDB-lite"/>
    </source>
</evidence>
<keyword evidence="6" id="KW-0802">TPR repeat</keyword>
<dbReference type="InterPro" id="IPR027417">
    <property type="entry name" value="P-loop_NTPase"/>
</dbReference>